<evidence type="ECO:0000256" key="4">
    <source>
        <dbReference type="ARBA" id="ARBA00023157"/>
    </source>
</evidence>
<proteinExistence type="predicted"/>
<sequence>MTGWRDGRAVLLLPVALLLPWPHSGLPLKCGQRIRSNPRKLEPLEIIGGAPADIRDFPWQVSIFHKSKHLCGGSILSEWWILTASHCFKGKTKAALKVIHGEEDLNGMQNLTKVKVSRRITHPNFDNWLFNNDIALLLLKSPLNLGAKKVPICLSEVTDLGRWRNCWVTGWGVTAPRQNTDTVLQKVKIQLVNWETCSKIMPVLTKNMLCAGDFQGGKDACQGDSGGPLVCQKKATNIWYQLGIVSWGVGCGREKRLGVYTKVSNYLLWIEKVTLSAKRPFKHQPDSGSSLHLSPWAIWLLCFVMLLSYP</sequence>
<dbReference type="InterPro" id="IPR018114">
    <property type="entry name" value="TRYPSIN_HIS"/>
</dbReference>
<keyword evidence="8" id="KW-1185">Reference proteome</keyword>
<evidence type="ECO:0000256" key="2">
    <source>
        <dbReference type="ARBA" id="ARBA00022801"/>
    </source>
</evidence>
<dbReference type="SMART" id="SM00020">
    <property type="entry name" value="Tryp_SPc"/>
    <property type="match status" value="1"/>
</dbReference>
<dbReference type="RefSeq" id="XP_072808693.1">
    <property type="nucleotide sequence ID" value="XM_072952592.1"/>
</dbReference>
<keyword evidence="6" id="KW-0732">Signal</keyword>
<dbReference type="InterPro" id="IPR009003">
    <property type="entry name" value="Peptidase_S1_PA"/>
</dbReference>
<dbReference type="SUPFAM" id="SSF50494">
    <property type="entry name" value="Trypsin-like serine proteases"/>
    <property type="match status" value="1"/>
</dbReference>
<accession>A0ABM5CJ60</accession>
<evidence type="ECO:0000313" key="9">
    <source>
        <dbReference type="RefSeq" id="XP_072808693.1"/>
    </source>
</evidence>
<dbReference type="Pfam" id="PF00089">
    <property type="entry name" value="Trypsin"/>
    <property type="match status" value="1"/>
</dbReference>
<feature type="chain" id="PRO_5045586322" evidence="6">
    <location>
        <begin position="26"/>
        <end position="310"/>
    </location>
</feature>
<keyword evidence="4" id="KW-1015">Disulfide bond</keyword>
<dbReference type="PANTHER" id="PTHR24252">
    <property type="entry name" value="ACROSIN-RELATED"/>
    <property type="match status" value="1"/>
</dbReference>
<evidence type="ECO:0000256" key="6">
    <source>
        <dbReference type="SAM" id="SignalP"/>
    </source>
</evidence>
<dbReference type="InterPro" id="IPR001314">
    <property type="entry name" value="Peptidase_S1A"/>
</dbReference>
<feature type="signal peptide" evidence="6">
    <location>
        <begin position="1"/>
        <end position="25"/>
    </location>
</feature>
<keyword evidence="1 5" id="KW-0645">Protease</keyword>
<protein>
    <submittedName>
        <fullName evidence="9">Serine protease 52-like isoform X1</fullName>
    </submittedName>
</protein>
<reference evidence="9" key="1">
    <citation type="submission" date="2025-08" db="UniProtKB">
        <authorList>
            <consortium name="RefSeq"/>
        </authorList>
    </citation>
    <scope>IDENTIFICATION</scope>
</reference>
<evidence type="ECO:0000256" key="5">
    <source>
        <dbReference type="RuleBase" id="RU363034"/>
    </source>
</evidence>
<feature type="domain" description="Peptidase S1" evidence="7">
    <location>
        <begin position="46"/>
        <end position="275"/>
    </location>
</feature>
<evidence type="ECO:0000256" key="1">
    <source>
        <dbReference type="ARBA" id="ARBA00022670"/>
    </source>
</evidence>
<dbReference type="PROSITE" id="PS50240">
    <property type="entry name" value="TRYPSIN_DOM"/>
    <property type="match status" value="1"/>
</dbReference>
<dbReference type="InterPro" id="IPR033116">
    <property type="entry name" value="TRYPSIN_SER"/>
</dbReference>
<dbReference type="PANTHER" id="PTHR24252:SF17">
    <property type="entry name" value="SUPPRESSOR OF TUMORIGENICITY 14 PROTEIN HOMOLOG-RELATED"/>
    <property type="match status" value="1"/>
</dbReference>
<dbReference type="PROSITE" id="PS00135">
    <property type="entry name" value="TRYPSIN_SER"/>
    <property type="match status" value="1"/>
</dbReference>
<name>A0ABM5CJ60_VICPA</name>
<evidence type="ECO:0000259" key="7">
    <source>
        <dbReference type="PROSITE" id="PS50240"/>
    </source>
</evidence>
<dbReference type="InterPro" id="IPR001254">
    <property type="entry name" value="Trypsin_dom"/>
</dbReference>
<evidence type="ECO:0000256" key="3">
    <source>
        <dbReference type="ARBA" id="ARBA00022825"/>
    </source>
</evidence>
<evidence type="ECO:0000313" key="8">
    <source>
        <dbReference type="Proteomes" id="UP001652581"/>
    </source>
</evidence>
<keyword evidence="2 5" id="KW-0378">Hydrolase</keyword>
<dbReference type="PROSITE" id="PS00134">
    <property type="entry name" value="TRYPSIN_HIS"/>
    <property type="match status" value="1"/>
</dbReference>
<organism evidence="8 9">
    <name type="scientific">Vicugna pacos</name>
    <name type="common">Alpaca</name>
    <name type="synonym">Lama pacos</name>
    <dbReference type="NCBI Taxonomy" id="30538"/>
    <lineage>
        <taxon>Eukaryota</taxon>
        <taxon>Metazoa</taxon>
        <taxon>Chordata</taxon>
        <taxon>Craniata</taxon>
        <taxon>Vertebrata</taxon>
        <taxon>Euteleostomi</taxon>
        <taxon>Mammalia</taxon>
        <taxon>Eutheria</taxon>
        <taxon>Laurasiatheria</taxon>
        <taxon>Artiodactyla</taxon>
        <taxon>Tylopoda</taxon>
        <taxon>Camelidae</taxon>
        <taxon>Vicugna</taxon>
    </lineage>
</organism>
<dbReference type="CDD" id="cd00190">
    <property type="entry name" value="Tryp_SPc"/>
    <property type="match status" value="1"/>
</dbReference>
<keyword evidence="3 5" id="KW-0720">Serine protease</keyword>
<gene>
    <name evidence="9" type="primary">LOC140690689</name>
</gene>
<dbReference type="PRINTS" id="PR00722">
    <property type="entry name" value="CHYMOTRYPSIN"/>
</dbReference>
<dbReference type="Proteomes" id="UP001652581">
    <property type="component" value="Chromosome 31"/>
</dbReference>
<dbReference type="InterPro" id="IPR043504">
    <property type="entry name" value="Peptidase_S1_PA_chymotrypsin"/>
</dbReference>
<dbReference type="GeneID" id="140690689"/>
<dbReference type="Gene3D" id="2.40.10.10">
    <property type="entry name" value="Trypsin-like serine proteases"/>
    <property type="match status" value="1"/>
</dbReference>